<dbReference type="InParanoid" id="B8ML67"/>
<dbReference type="RefSeq" id="XP_002484935.1">
    <property type="nucleotide sequence ID" value="XM_002484890.1"/>
</dbReference>
<dbReference type="OrthoDB" id="4228787at2759"/>
<dbReference type="Proteomes" id="UP000001745">
    <property type="component" value="Unassembled WGS sequence"/>
</dbReference>
<sequence>MDPIGNDDSVLAALQILENAEDREILRYPERSLNVGNRLLSIAKQASSAPDSRPRKAADLFQIIIREQPGLHAYLSDDPTSAIRTIRTYDNLQITSFAADDQILLSHILDLRNWIWDYRTQYLPEVLSKSMQDIPLKIPPQQGKLKRFIHSRDLPNNVYSRLKTGHRCWYIEAKVYQKTENPGSARPM</sequence>
<reference evidence="2" key="1">
    <citation type="journal article" date="2015" name="Genome Announc.">
        <title>Genome sequence of the AIDS-associated pathogen Penicillium marneffei (ATCC18224) and its near taxonomic relative Talaromyces stipitatus (ATCC10500).</title>
        <authorList>
            <person name="Nierman W.C."/>
            <person name="Fedorova-Abrams N.D."/>
            <person name="Andrianopoulos A."/>
        </authorList>
    </citation>
    <scope>NUCLEOTIDE SEQUENCE [LARGE SCALE GENOMIC DNA]</scope>
    <source>
        <strain evidence="2">ATCC 10500 / CBS 375.48 / QM 6759 / NRRL 1006</strain>
    </source>
</reference>
<dbReference type="GeneID" id="8104124"/>
<evidence type="ECO:0000313" key="2">
    <source>
        <dbReference type="Proteomes" id="UP000001745"/>
    </source>
</evidence>
<name>B8ML67_TALSN</name>
<organism evidence="1 2">
    <name type="scientific">Talaromyces stipitatus (strain ATCC 10500 / CBS 375.48 / QM 6759 / NRRL 1006)</name>
    <name type="common">Penicillium stipitatum</name>
    <dbReference type="NCBI Taxonomy" id="441959"/>
    <lineage>
        <taxon>Eukaryota</taxon>
        <taxon>Fungi</taxon>
        <taxon>Dikarya</taxon>
        <taxon>Ascomycota</taxon>
        <taxon>Pezizomycotina</taxon>
        <taxon>Eurotiomycetes</taxon>
        <taxon>Eurotiomycetidae</taxon>
        <taxon>Eurotiales</taxon>
        <taxon>Trichocomaceae</taxon>
        <taxon>Talaromyces</taxon>
        <taxon>Talaromyces sect. Talaromyces</taxon>
    </lineage>
</organism>
<protein>
    <submittedName>
        <fullName evidence="1">Uncharacterized protein</fullName>
    </submittedName>
</protein>
<dbReference type="VEuPathDB" id="FungiDB:TSTA_044480"/>
<gene>
    <name evidence="1" type="ORF">TSTA_044480</name>
</gene>
<proteinExistence type="predicted"/>
<accession>B8ML67</accession>
<evidence type="ECO:0000313" key="1">
    <source>
        <dbReference type="EMBL" id="EED14982.1"/>
    </source>
</evidence>
<dbReference type="EMBL" id="EQ962657">
    <property type="protein sequence ID" value="EED14982.1"/>
    <property type="molecule type" value="Genomic_DNA"/>
</dbReference>
<dbReference type="HOGENOM" id="CLU_097658_0_0_1"/>
<dbReference type="AlphaFoldDB" id="B8ML67"/>
<keyword evidence="2" id="KW-1185">Reference proteome</keyword>